<keyword evidence="4" id="KW-0808">Transferase</keyword>
<dbReference type="InterPro" id="IPR015422">
    <property type="entry name" value="PyrdxlP-dep_Trfase_small"/>
</dbReference>
<dbReference type="PANTHER" id="PTHR30244">
    <property type="entry name" value="TRANSAMINASE"/>
    <property type="match status" value="1"/>
</dbReference>
<dbReference type="KEGG" id="saqt:GJV85_08145"/>
<evidence type="ECO:0000256" key="3">
    <source>
        <dbReference type="SAM" id="MobiDB-lite"/>
    </source>
</evidence>
<dbReference type="InterPro" id="IPR015421">
    <property type="entry name" value="PyrdxlP-dep_Trfase_major"/>
</dbReference>
<keyword evidence="2" id="KW-0663">Pyridoxal phosphate</keyword>
<dbReference type="Gene3D" id="3.90.1150.10">
    <property type="entry name" value="Aspartate Aminotransferase, domain 1"/>
    <property type="match status" value="1"/>
</dbReference>
<evidence type="ECO:0000313" key="4">
    <source>
        <dbReference type="EMBL" id="QSZ42082.1"/>
    </source>
</evidence>
<comment type="similarity">
    <text evidence="1 2">Belongs to the DegT/DnrJ/EryC1 family.</text>
</comment>
<dbReference type="PIRSF" id="PIRSF000390">
    <property type="entry name" value="PLP_StrS"/>
    <property type="match status" value="1"/>
</dbReference>
<dbReference type="EMBL" id="CP046072">
    <property type="protein sequence ID" value="QSZ42082.1"/>
    <property type="molecule type" value="Genomic_DNA"/>
</dbReference>
<dbReference type="RefSeq" id="WP_207560897.1">
    <property type="nucleotide sequence ID" value="NZ_CP046072.1"/>
</dbReference>
<name>A0A975GD09_9BACT</name>
<dbReference type="InterPro" id="IPR000653">
    <property type="entry name" value="DegT/StrS_aminotransferase"/>
</dbReference>
<dbReference type="Gene3D" id="3.40.640.10">
    <property type="entry name" value="Type I PLP-dependent aspartate aminotransferase-like (Major domain)"/>
    <property type="match status" value="1"/>
</dbReference>
<evidence type="ECO:0000313" key="5">
    <source>
        <dbReference type="Proteomes" id="UP000671852"/>
    </source>
</evidence>
<dbReference type="InterPro" id="IPR015424">
    <property type="entry name" value="PyrdxlP-dep_Trfase"/>
</dbReference>
<dbReference type="SUPFAM" id="SSF53383">
    <property type="entry name" value="PLP-dependent transferases"/>
    <property type="match status" value="1"/>
</dbReference>
<dbReference type="GO" id="GO:0000271">
    <property type="term" value="P:polysaccharide biosynthetic process"/>
    <property type="evidence" value="ECO:0007669"/>
    <property type="project" value="TreeGrafter"/>
</dbReference>
<sequence length="373" mass="41773">MNIPFNRYESSRDAHSNVSDSLDGEEISQVEELEREFAEYVGADYTLATSHGTSALHLAMIALDLKRGDKVVCCVNSHPSVPEVVRHFDAEPVFIDIQEGSYNINLDKLESYLEDNKTKKLKAVIITHLGGVTVDLDRVYSMASIYNVRIVEDASDALGATYKGKRIGSTGADIVCFNFSPHLKKNICNGGMLVTNDDVIIERAKLLSNHAIVRDDDALEYIYDVVDIGNDYSLSELNAAYIRALIVEQDETIKRHQEIAKAYTKGLENVDHVTTPDMDNEENPFSLYIIKIDKNRDSFAVGLRDAGVGTGLHYIPLHLLSYYKTKYSLRVNDFPVALRSYQQILSLPIYPTMSDAEVKSVIDKIKKIAKTRV</sequence>
<evidence type="ECO:0000256" key="2">
    <source>
        <dbReference type="RuleBase" id="RU004508"/>
    </source>
</evidence>
<reference evidence="4" key="2">
    <citation type="submission" date="2021-04" db="EMBL/GenBank/DDBJ databases">
        <title>Isolation and characterization of a novel species of the genus Sulfurimonas.</title>
        <authorList>
            <person name="Fukui M."/>
        </authorList>
    </citation>
    <scope>NUCLEOTIDE SEQUENCE</scope>
    <source>
        <strain evidence="4">H1576</strain>
    </source>
</reference>
<keyword evidence="5" id="KW-1185">Reference proteome</keyword>
<protein>
    <submittedName>
        <fullName evidence="4">Aminotransferase class I/II-fold pyridoxal phosphate-dependent enzyme</fullName>
    </submittedName>
</protein>
<dbReference type="Proteomes" id="UP000671852">
    <property type="component" value="Chromosome"/>
</dbReference>
<gene>
    <name evidence="4" type="ORF">GJV85_08145</name>
</gene>
<dbReference type="Pfam" id="PF01041">
    <property type="entry name" value="DegT_DnrJ_EryC1"/>
    <property type="match status" value="1"/>
</dbReference>
<dbReference type="PANTHER" id="PTHR30244:SF34">
    <property type="entry name" value="DTDP-4-AMINO-4,6-DIDEOXYGALACTOSE TRANSAMINASE"/>
    <property type="match status" value="1"/>
</dbReference>
<dbReference type="GO" id="GO:0030170">
    <property type="term" value="F:pyridoxal phosphate binding"/>
    <property type="evidence" value="ECO:0007669"/>
    <property type="project" value="TreeGrafter"/>
</dbReference>
<dbReference type="CDD" id="cd00616">
    <property type="entry name" value="AHBA_syn"/>
    <property type="match status" value="1"/>
</dbReference>
<evidence type="ECO:0000256" key="1">
    <source>
        <dbReference type="ARBA" id="ARBA00037999"/>
    </source>
</evidence>
<feature type="region of interest" description="Disordered" evidence="3">
    <location>
        <begin position="1"/>
        <end position="24"/>
    </location>
</feature>
<accession>A0A975GD09</accession>
<organism evidence="4 5">
    <name type="scientific">Sulfurimonas aquatica</name>
    <dbReference type="NCBI Taxonomy" id="2672570"/>
    <lineage>
        <taxon>Bacteria</taxon>
        <taxon>Pseudomonadati</taxon>
        <taxon>Campylobacterota</taxon>
        <taxon>Epsilonproteobacteria</taxon>
        <taxon>Campylobacterales</taxon>
        <taxon>Sulfurimonadaceae</taxon>
        <taxon>Sulfurimonas</taxon>
    </lineage>
</organism>
<proteinExistence type="inferred from homology"/>
<keyword evidence="4" id="KW-0032">Aminotransferase</keyword>
<dbReference type="GO" id="GO:0008483">
    <property type="term" value="F:transaminase activity"/>
    <property type="evidence" value="ECO:0007669"/>
    <property type="project" value="UniProtKB-KW"/>
</dbReference>
<reference evidence="4" key="1">
    <citation type="submission" date="2019-11" db="EMBL/GenBank/DDBJ databases">
        <authorList>
            <person name="Kojima H."/>
        </authorList>
    </citation>
    <scope>NUCLEOTIDE SEQUENCE</scope>
    <source>
        <strain evidence="4">H1576</strain>
    </source>
</reference>
<dbReference type="AlphaFoldDB" id="A0A975GD09"/>